<name>A0ABU8L425_9HYPH</name>
<keyword evidence="2" id="KW-1185">Reference proteome</keyword>
<organism evidence="1 2">
    <name type="scientific">Mesorhizobium salmacidum</name>
    <dbReference type="NCBI Taxonomy" id="3015171"/>
    <lineage>
        <taxon>Bacteria</taxon>
        <taxon>Pseudomonadati</taxon>
        <taxon>Pseudomonadota</taxon>
        <taxon>Alphaproteobacteria</taxon>
        <taxon>Hyphomicrobiales</taxon>
        <taxon>Phyllobacteriaceae</taxon>
        <taxon>Mesorhizobium</taxon>
    </lineage>
</organism>
<accession>A0ABU8L425</accession>
<evidence type="ECO:0008006" key="3">
    <source>
        <dbReference type="Google" id="ProtNLM"/>
    </source>
</evidence>
<comment type="caution">
    <text evidence="1">The sequence shown here is derived from an EMBL/GenBank/DDBJ whole genome shotgun (WGS) entry which is preliminary data.</text>
</comment>
<dbReference type="EMBL" id="JAPYKS010000029">
    <property type="protein sequence ID" value="MEI9412455.1"/>
    <property type="molecule type" value="Genomic_DNA"/>
</dbReference>
<dbReference type="Proteomes" id="UP001387293">
    <property type="component" value="Unassembled WGS sequence"/>
</dbReference>
<proteinExistence type="predicted"/>
<gene>
    <name evidence="1" type="ORF">O7A60_27435</name>
</gene>
<evidence type="ECO:0000313" key="1">
    <source>
        <dbReference type="EMBL" id="MEI9412455.1"/>
    </source>
</evidence>
<reference evidence="1 2" key="1">
    <citation type="submission" date="2022-12" db="EMBL/GenBank/DDBJ databases">
        <authorList>
            <person name="Muema E."/>
        </authorList>
    </citation>
    <scope>NUCLEOTIDE SEQUENCE [LARGE SCALE GENOMIC DNA]</scope>
    <source>
        <strain evidence="2">1326</strain>
    </source>
</reference>
<sequence>MSQKHRDLDYLIQHYIECRRGKSWPLSVSAAVVAIRTVFRGCLASDYELATLIARAAVSRGQIVDFDLNEPAQAA</sequence>
<dbReference type="RefSeq" id="WP_027145379.1">
    <property type="nucleotide sequence ID" value="NZ_JAPYKS010000029.1"/>
</dbReference>
<evidence type="ECO:0000313" key="2">
    <source>
        <dbReference type="Proteomes" id="UP001387293"/>
    </source>
</evidence>
<protein>
    <recommendedName>
        <fullName evidence="3">DUF982 domain-containing protein</fullName>
    </recommendedName>
</protein>